<dbReference type="EMBL" id="KL197711">
    <property type="protein sequence ID" value="KDQ62252.1"/>
    <property type="molecule type" value="Genomic_DNA"/>
</dbReference>
<keyword evidence="3" id="KW-1185">Reference proteome</keyword>
<evidence type="ECO:0000256" key="1">
    <source>
        <dbReference type="SAM" id="MobiDB-lite"/>
    </source>
</evidence>
<dbReference type="AlphaFoldDB" id="A0A067QFG2"/>
<feature type="compositionally biased region" description="Polar residues" evidence="1">
    <location>
        <begin position="16"/>
        <end position="25"/>
    </location>
</feature>
<dbReference type="InParanoid" id="A0A067QFG2"/>
<gene>
    <name evidence="2" type="ORF">JAAARDRAFT_189598</name>
</gene>
<feature type="region of interest" description="Disordered" evidence="1">
    <location>
        <begin position="1"/>
        <end position="30"/>
    </location>
</feature>
<evidence type="ECO:0000313" key="2">
    <source>
        <dbReference type="EMBL" id="KDQ62252.1"/>
    </source>
</evidence>
<dbReference type="Proteomes" id="UP000027265">
    <property type="component" value="Unassembled WGS sequence"/>
</dbReference>
<reference evidence="3" key="1">
    <citation type="journal article" date="2014" name="Proc. Natl. Acad. Sci. U.S.A.">
        <title>Extensive sampling of basidiomycete genomes demonstrates inadequacy of the white-rot/brown-rot paradigm for wood decay fungi.</title>
        <authorList>
            <person name="Riley R."/>
            <person name="Salamov A.A."/>
            <person name="Brown D.W."/>
            <person name="Nagy L.G."/>
            <person name="Floudas D."/>
            <person name="Held B.W."/>
            <person name="Levasseur A."/>
            <person name="Lombard V."/>
            <person name="Morin E."/>
            <person name="Otillar R."/>
            <person name="Lindquist E.A."/>
            <person name="Sun H."/>
            <person name="LaButti K.M."/>
            <person name="Schmutz J."/>
            <person name="Jabbour D."/>
            <person name="Luo H."/>
            <person name="Baker S.E."/>
            <person name="Pisabarro A.G."/>
            <person name="Walton J.D."/>
            <person name="Blanchette R.A."/>
            <person name="Henrissat B."/>
            <person name="Martin F."/>
            <person name="Cullen D."/>
            <person name="Hibbett D.S."/>
            <person name="Grigoriev I.V."/>
        </authorList>
    </citation>
    <scope>NUCLEOTIDE SEQUENCE [LARGE SCALE GENOMIC DNA]</scope>
    <source>
        <strain evidence="3">MUCL 33604</strain>
    </source>
</reference>
<name>A0A067QFG2_9AGAM</name>
<accession>A0A067QFG2</accession>
<protein>
    <submittedName>
        <fullName evidence="2">Uncharacterized protein</fullName>
    </submittedName>
</protein>
<dbReference type="HOGENOM" id="CLU_1315560_0_0_1"/>
<organism evidence="2 3">
    <name type="scientific">Jaapia argillacea MUCL 33604</name>
    <dbReference type="NCBI Taxonomy" id="933084"/>
    <lineage>
        <taxon>Eukaryota</taxon>
        <taxon>Fungi</taxon>
        <taxon>Dikarya</taxon>
        <taxon>Basidiomycota</taxon>
        <taxon>Agaricomycotina</taxon>
        <taxon>Agaricomycetes</taxon>
        <taxon>Agaricomycetidae</taxon>
        <taxon>Jaapiales</taxon>
        <taxon>Jaapiaceae</taxon>
        <taxon>Jaapia</taxon>
    </lineage>
</organism>
<evidence type="ECO:0000313" key="3">
    <source>
        <dbReference type="Proteomes" id="UP000027265"/>
    </source>
</evidence>
<proteinExistence type="predicted"/>
<sequence>MPPQSIGDGGHAGTNKRLSYQSGNRKTGDGQVIINGPVEDAKTALQYLEKSSQVLSGETVSLNKLSSALTFYKDEKKLPTKAQQVILAVAFLISEAEVKKSIEVIAERVAKVAILQTTTTSAPTQETALARRMALLAKTIDRRVALYKDAVLCTLAVAGQGGVDDRIQVREANRLLQLLLDTCPQADQTLLKLSNSELVKRANTVIARL</sequence>